<proteinExistence type="predicted"/>
<gene>
    <name evidence="3" type="ORF">C6Y40_15380</name>
</gene>
<organism evidence="3 4">
    <name type="scientific">Alteromonas alba</name>
    <dbReference type="NCBI Taxonomy" id="2079529"/>
    <lineage>
        <taxon>Bacteria</taxon>
        <taxon>Pseudomonadati</taxon>
        <taxon>Pseudomonadota</taxon>
        <taxon>Gammaproteobacteria</taxon>
        <taxon>Alteromonadales</taxon>
        <taxon>Alteromonadaceae</taxon>
        <taxon>Alteromonas/Salinimonas group</taxon>
        <taxon>Alteromonas</taxon>
    </lineage>
</organism>
<feature type="signal peptide" evidence="1">
    <location>
        <begin position="1"/>
        <end position="21"/>
    </location>
</feature>
<dbReference type="AlphaFoldDB" id="A0A2S9V898"/>
<name>A0A2S9V898_9ALTE</name>
<reference evidence="4" key="1">
    <citation type="journal article" date="2020" name="Int. J. Syst. Evol. Microbiol.">
        <title>Alteromonas alba sp. nov., a marine bacterium isolated from the seawater of the West Pacific Ocean.</title>
        <authorList>
            <person name="Sun C."/>
            <person name="Wu Y.-H."/>
            <person name="Xamxidin M."/>
            <person name="Cheng H."/>
            <person name="Xu X.-W."/>
        </authorList>
    </citation>
    <scope>NUCLEOTIDE SEQUENCE [LARGE SCALE GENOMIC DNA]</scope>
    <source>
        <strain evidence="4">190</strain>
    </source>
</reference>
<evidence type="ECO:0000256" key="1">
    <source>
        <dbReference type="SAM" id="SignalP"/>
    </source>
</evidence>
<sequence>MHFKNALLAIAFIMLSTIAFIAPSQAKELTVDQIFDNKAFKSERSKSASWLKDGSGYSLIEKSDTVKDGFDANLYDPATGKKTTLIKAEDLIPTGTDKPLKIEDFTWSDDGSLALIYTNSLKVWRYKTQGDYWILNRETKALHKVGKKSLASSLMFAKFSPDGTKIAYVQKIPAKNGKAIHDIYVEGVDGKKRKRLTKDGSMTIFNGTFDWVYEEELSLRDGFRWSPDSKKIAYWQLDSSKVRDFTMINNTDAKDNYPTLHTFSYPKVGETNSAARIGVVSARGGKTKWMNIPGDKRNHYLAWMEWAANSTEIAVQQLNRRQNTNRLFYANAKSGKATNIFTDKDDAWLNPVTDFTWLNDGAEFLWVSEAGGWRQILRVSRDGKTVKNITPGAFDVTRIRRIDTKGGYVYFDASPTDPQRMYLYRVAIDGSSKAERLTPQDQIGIHSYQISHDGKWAFHSWSNRSKVSTKHMVSLPDHKKLNTISGFW</sequence>
<dbReference type="SUPFAM" id="SSF82171">
    <property type="entry name" value="DPP6 N-terminal domain-like"/>
    <property type="match status" value="1"/>
</dbReference>
<keyword evidence="4" id="KW-1185">Reference proteome</keyword>
<evidence type="ECO:0000259" key="2">
    <source>
        <dbReference type="Pfam" id="PF00930"/>
    </source>
</evidence>
<dbReference type="Gene3D" id="2.140.10.30">
    <property type="entry name" value="Dipeptidylpeptidase IV, N-terminal domain"/>
    <property type="match status" value="1"/>
</dbReference>
<dbReference type="Proteomes" id="UP000238949">
    <property type="component" value="Unassembled WGS sequence"/>
</dbReference>
<dbReference type="GO" id="GO:0006508">
    <property type="term" value="P:proteolysis"/>
    <property type="evidence" value="ECO:0007669"/>
    <property type="project" value="InterPro"/>
</dbReference>
<evidence type="ECO:0000313" key="4">
    <source>
        <dbReference type="Proteomes" id="UP000238949"/>
    </source>
</evidence>
<protein>
    <recommendedName>
        <fullName evidence="2">Dipeptidylpeptidase IV N-terminal domain-containing protein</fullName>
    </recommendedName>
</protein>
<dbReference type="EMBL" id="PVNP01000171">
    <property type="protein sequence ID" value="PRO72691.1"/>
    <property type="molecule type" value="Genomic_DNA"/>
</dbReference>
<dbReference type="InterPro" id="IPR050278">
    <property type="entry name" value="Serine_Prot_S9B/DPPIV"/>
</dbReference>
<accession>A0A2S9V898</accession>
<dbReference type="GO" id="GO:0008239">
    <property type="term" value="F:dipeptidyl-peptidase activity"/>
    <property type="evidence" value="ECO:0007669"/>
    <property type="project" value="TreeGrafter"/>
</dbReference>
<dbReference type="PANTHER" id="PTHR11731:SF193">
    <property type="entry name" value="DIPEPTIDYL PEPTIDASE 9"/>
    <property type="match status" value="1"/>
</dbReference>
<dbReference type="PANTHER" id="PTHR11731">
    <property type="entry name" value="PROTEASE FAMILY S9B,C DIPEPTIDYL-PEPTIDASE IV-RELATED"/>
    <property type="match status" value="1"/>
</dbReference>
<dbReference type="Pfam" id="PF00930">
    <property type="entry name" value="DPPIV_N"/>
    <property type="match status" value="1"/>
</dbReference>
<keyword evidence="1" id="KW-0732">Signal</keyword>
<comment type="caution">
    <text evidence="3">The sequence shown here is derived from an EMBL/GenBank/DDBJ whole genome shotgun (WGS) entry which is preliminary data.</text>
</comment>
<evidence type="ECO:0000313" key="3">
    <source>
        <dbReference type="EMBL" id="PRO72691.1"/>
    </source>
</evidence>
<dbReference type="OrthoDB" id="1094230at2"/>
<dbReference type="RefSeq" id="WP_105935338.1">
    <property type="nucleotide sequence ID" value="NZ_PVNP01000171.1"/>
</dbReference>
<feature type="domain" description="Dipeptidylpeptidase IV N-terminal" evidence="2">
    <location>
        <begin position="108"/>
        <end position="463"/>
    </location>
</feature>
<dbReference type="InterPro" id="IPR002469">
    <property type="entry name" value="Peptidase_S9B_N"/>
</dbReference>
<feature type="chain" id="PRO_5015497814" description="Dipeptidylpeptidase IV N-terminal domain-containing protein" evidence="1">
    <location>
        <begin position="22"/>
        <end position="488"/>
    </location>
</feature>